<sequence>MKKQTEINPVEFAKWFRELPEKEKRKGSQIEALRAEEDWENFSELFRKGVCSICNKPLKTFSVSNPCLHWLLKPKGFKKNHFKYLMENFRYFRISAYARWVAAIDGPIRNINDLKDEHSGNKIFDFTARYKHITWSYSCSDTDFKGHSTSRNSDFPHYHMQMYVNKMPFIKYNDFHIPFHNEDLCDLELLINNSDIVKHSYGRGDGMEAIFSNEDALNFIIDKSTPTTDAEAAFHMSTIVMAPEGGTISGDEIHEAFEEAKATGRTMASVLRERLKDANIRTIVSPGEGVPEAMPRSGRNKDRARDDEI</sequence>
<dbReference type="HOGENOM" id="CLU_930174_0_0_7"/>
<protein>
    <submittedName>
        <fullName evidence="2">Uncharacterized protein</fullName>
    </submittedName>
</protein>
<reference evidence="2 3" key="2">
    <citation type="journal article" date="2009" name="BMC Microbiol.">
        <title>The genome sequence of Geobacter metallireducens: features of metabolism, physiology and regulation common and dissimilar to Geobacter sulfurreducens.</title>
        <authorList>
            <person name="Aklujkar M."/>
            <person name="Krushkal J."/>
            <person name="DiBartolo G."/>
            <person name="Lapidus A."/>
            <person name="Land M.L."/>
            <person name="Lovley D.R."/>
        </authorList>
    </citation>
    <scope>NUCLEOTIDE SEQUENCE [LARGE SCALE GENOMIC DNA]</scope>
    <source>
        <strain evidence="3">ATCC 53774 / DSM 7210 / GS-15</strain>
    </source>
</reference>
<feature type="region of interest" description="Disordered" evidence="1">
    <location>
        <begin position="284"/>
        <end position="309"/>
    </location>
</feature>
<gene>
    <name evidence="2" type="ordered locus">Gmet_2966</name>
</gene>
<dbReference type="STRING" id="269799.Gmet_2966"/>
<dbReference type="KEGG" id="gme:Gmet_2966"/>
<dbReference type="AlphaFoldDB" id="Q39RE3"/>
<dbReference type="EMBL" id="CP000148">
    <property type="protein sequence ID" value="ABB33181.1"/>
    <property type="molecule type" value="Genomic_DNA"/>
</dbReference>
<dbReference type="Proteomes" id="UP000007073">
    <property type="component" value="Chromosome"/>
</dbReference>
<name>Q39RE3_GEOMG</name>
<evidence type="ECO:0000256" key="1">
    <source>
        <dbReference type="SAM" id="MobiDB-lite"/>
    </source>
</evidence>
<dbReference type="RefSeq" id="WP_004512899.1">
    <property type="nucleotide sequence ID" value="NC_007517.1"/>
</dbReference>
<accession>Q39RE3</accession>
<keyword evidence="3" id="KW-1185">Reference proteome</keyword>
<evidence type="ECO:0000313" key="2">
    <source>
        <dbReference type="EMBL" id="ABB33181.1"/>
    </source>
</evidence>
<evidence type="ECO:0000313" key="3">
    <source>
        <dbReference type="Proteomes" id="UP000007073"/>
    </source>
</evidence>
<proteinExistence type="predicted"/>
<feature type="compositionally biased region" description="Basic and acidic residues" evidence="1">
    <location>
        <begin position="299"/>
        <end position="309"/>
    </location>
</feature>
<reference evidence="2 3" key="1">
    <citation type="submission" date="2005-10" db="EMBL/GenBank/DDBJ databases">
        <title>Complete sequence of Geobacter metallireducens GS-15.</title>
        <authorList>
            <consortium name="US DOE Joint Genome Institute"/>
            <person name="Copeland A."/>
            <person name="Lucas S."/>
            <person name="Lapidus A."/>
            <person name="Barry K."/>
            <person name="Detter J.C."/>
            <person name="Glavina T."/>
            <person name="Hammon N."/>
            <person name="Israni S."/>
            <person name="Pitluck S."/>
            <person name="Di Bartolo G."/>
            <person name="Chain P."/>
            <person name="Schmutz J."/>
            <person name="Larimer F."/>
            <person name="Land M."/>
            <person name="Kyrpides N."/>
            <person name="Ivanova N."/>
            <person name="Richardson P."/>
        </authorList>
    </citation>
    <scope>NUCLEOTIDE SEQUENCE [LARGE SCALE GENOMIC DNA]</scope>
    <source>
        <strain evidence="3">ATCC 53774 / DSM 7210 / GS-15</strain>
    </source>
</reference>
<organism evidence="2 3">
    <name type="scientific">Geobacter metallireducens (strain ATCC 53774 / DSM 7210 / GS-15)</name>
    <dbReference type="NCBI Taxonomy" id="269799"/>
    <lineage>
        <taxon>Bacteria</taxon>
        <taxon>Pseudomonadati</taxon>
        <taxon>Thermodesulfobacteriota</taxon>
        <taxon>Desulfuromonadia</taxon>
        <taxon>Geobacterales</taxon>
        <taxon>Geobacteraceae</taxon>
        <taxon>Geobacter</taxon>
    </lineage>
</organism>
<dbReference type="eggNOG" id="ENOG502ZWB9">
    <property type="taxonomic scope" value="Bacteria"/>
</dbReference>